<keyword evidence="11" id="KW-0479">Metal-binding</keyword>
<dbReference type="InterPro" id="IPR001433">
    <property type="entry name" value="OxRdtase_FAD/NAD-bd"/>
</dbReference>
<comment type="caution">
    <text evidence="14">The sequence shown here is derived from an EMBL/GenBank/DDBJ whole genome shotgun (WGS) entry which is preliminary data.</text>
</comment>
<evidence type="ECO:0000256" key="4">
    <source>
        <dbReference type="ARBA" id="ARBA00012229"/>
    </source>
</evidence>
<keyword evidence="11" id="KW-0408">Iron</keyword>
<accession>A0ABV6P0P0</accession>
<dbReference type="PRINTS" id="PR00371">
    <property type="entry name" value="FPNCR"/>
</dbReference>
<comment type="similarity">
    <text evidence="3">In the C-terminal section; belongs to the flavoprotein pyridine nucleotide cytochrome reductase family.</text>
</comment>
<feature type="domain" description="FAD-binding FR-type" evidence="13">
    <location>
        <begin position="138"/>
        <end position="237"/>
    </location>
</feature>
<evidence type="ECO:0000256" key="1">
    <source>
        <dbReference type="ARBA" id="ARBA00001970"/>
    </source>
</evidence>
<dbReference type="InterPro" id="IPR012292">
    <property type="entry name" value="Globin/Proto"/>
</dbReference>
<dbReference type="EC" id="1.14.12.17" evidence="4"/>
<keyword evidence="7" id="KW-0411">Iron-sulfur</keyword>
<keyword evidence="11" id="KW-0349">Heme</keyword>
<evidence type="ECO:0000256" key="9">
    <source>
        <dbReference type="ARBA" id="ARBA00048649"/>
    </source>
</evidence>
<evidence type="ECO:0000256" key="6">
    <source>
        <dbReference type="ARBA" id="ARBA00022857"/>
    </source>
</evidence>
<evidence type="ECO:0000256" key="8">
    <source>
        <dbReference type="ARBA" id="ARBA00023027"/>
    </source>
</evidence>
<dbReference type="Gene3D" id="1.10.490.10">
    <property type="entry name" value="Globins"/>
    <property type="match status" value="1"/>
</dbReference>
<dbReference type="InterPro" id="IPR009050">
    <property type="entry name" value="Globin-like_sf"/>
</dbReference>
<dbReference type="PROSITE" id="PS51384">
    <property type="entry name" value="FAD_FR"/>
    <property type="match status" value="1"/>
</dbReference>
<evidence type="ECO:0000256" key="11">
    <source>
        <dbReference type="RuleBase" id="RU000356"/>
    </source>
</evidence>
<keyword evidence="8" id="KW-0520">NAD</keyword>
<dbReference type="SUPFAM" id="SSF52343">
    <property type="entry name" value="Ferredoxin reductase-like, C-terminal NADP-linked domain"/>
    <property type="match status" value="1"/>
</dbReference>
<comment type="cofactor">
    <cofactor evidence="1">
        <name>heme b</name>
        <dbReference type="ChEBI" id="CHEBI:60344"/>
    </cofactor>
</comment>
<evidence type="ECO:0000256" key="3">
    <source>
        <dbReference type="ARBA" id="ARBA00006401"/>
    </source>
</evidence>
<dbReference type="RefSeq" id="WP_377340086.1">
    <property type="nucleotide sequence ID" value="NZ_JBHLUE010000012.1"/>
</dbReference>
<dbReference type="Proteomes" id="UP001589894">
    <property type="component" value="Unassembled WGS sequence"/>
</dbReference>
<comment type="cofactor">
    <cofactor evidence="2">
        <name>FAD</name>
        <dbReference type="ChEBI" id="CHEBI:57692"/>
    </cofactor>
</comment>
<dbReference type="InterPro" id="IPR008333">
    <property type="entry name" value="Cbr1-like_FAD-bd_dom"/>
</dbReference>
<dbReference type="InterPro" id="IPR017938">
    <property type="entry name" value="Riboflavin_synthase-like_b-brl"/>
</dbReference>
<dbReference type="EMBL" id="JBHLUE010000012">
    <property type="protein sequence ID" value="MFC0565848.1"/>
    <property type="molecule type" value="Genomic_DNA"/>
</dbReference>
<keyword evidence="6" id="KW-0521">NADP</keyword>
<evidence type="ECO:0000259" key="12">
    <source>
        <dbReference type="PROSITE" id="PS01033"/>
    </source>
</evidence>
<evidence type="ECO:0000313" key="15">
    <source>
        <dbReference type="Proteomes" id="UP001589894"/>
    </source>
</evidence>
<keyword evidence="5" id="KW-0001">2Fe-2S</keyword>
<evidence type="ECO:0000313" key="14">
    <source>
        <dbReference type="EMBL" id="MFC0565848.1"/>
    </source>
</evidence>
<dbReference type="PROSITE" id="PS01033">
    <property type="entry name" value="GLOBIN"/>
    <property type="match status" value="1"/>
</dbReference>
<dbReference type="Pfam" id="PF00970">
    <property type="entry name" value="FAD_binding_6"/>
    <property type="match status" value="1"/>
</dbReference>
<dbReference type="PANTHER" id="PTHR47354:SF5">
    <property type="entry name" value="PROTEIN RFBI"/>
    <property type="match status" value="1"/>
</dbReference>
<keyword evidence="11" id="KW-0561">Oxygen transport</keyword>
<dbReference type="Pfam" id="PF00042">
    <property type="entry name" value="Globin"/>
    <property type="match status" value="1"/>
</dbReference>
<name>A0ABV6P0P0_9ACTN</name>
<dbReference type="Gene3D" id="3.40.50.80">
    <property type="entry name" value="Nucleotide-binding domain of ferredoxin-NADP reductase (FNR) module"/>
    <property type="match status" value="1"/>
</dbReference>
<dbReference type="Gene3D" id="2.40.30.10">
    <property type="entry name" value="Translation factors"/>
    <property type="match status" value="1"/>
</dbReference>
<evidence type="ECO:0000256" key="2">
    <source>
        <dbReference type="ARBA" id="ARBA00001974"/>
    </source>
</evidence>
<dbReference type="InterPro" id="IPR039261">
    <property type="entry name" value="FNR_nucleotide-bd"/>
</dbReference>
<evidence type="ECO:0000259" key="13">
    <source>
        <dbReference type="PROSITE" id="PS51384"/>
    </source>
</evidence>
<dbReference type="InterPro" id="IPR017927">
    <property type="entry name" value="FAD-bd_FR_type"/>
</dbReference>
<dbReference type="SUPFAM" id="SSF63380">
    <property type="entry name" value="Riboflavin synthase domain-like"/>
    <property type="match status" value="1"/>
</dbReference>
<organism evidence="14 15">
    <name type="scientific">Plantactinospora siamensis</name>
    <dbReference type="NCBI Taxonomy" id="555372"/>
    <lineage>
        <taxon>Bacteria</taxon>
        <taxon>Bacillati</taxon>
        <taxon>Actinomycetota</taxon>
        <taxon>Actinomycetes</taxon>
        <taxon>Micromonosporales</taxon>
        <taxon>Micromonosporaceae</taxon>
        <taxon>Plantactinospora</taxon>
    </lineage>
</organism>
<gene>
    <name evidence="14" type="ORF">ACFFHU_17120</name>
</gene>
<keyword evidence="11" id="KW-0813">Transport</keyword>
<dbReference type="PRINTS" id="PR00410">
    <property type="entry name" value="PHEHYDRXLASE"/>
</dbReference>
<keyword evidence="15" id="KW-1185">Reference proteome</keyword>
<dbReference type="InterPro" id="IPR000971">
    <property type="entry name" value="Globin"/>
</dbReference>
<evidence type="ECO:0000256" key="10">
    <source>
        <dbReference type="ARBA" id="ARBA00049433"/>
    </source>
</evidence>
<feature type="domain" description="Globin" evidence="12">
    <location>
        <begin position="1"/>
        <end position="131"/>
    </location>
</feature>
<dbReference type="CDD" id="cd19753">
    <property type="entry name" value="Mb-like_oxidoreductase"/>
    <property type="match status" value="1"/>
</dbReference>
<protein>
    <recommendedName>
        <fullName evidence="4">nitric oxide dioxygenase</fullName>
        <ecNumber evidence="4">1.14.12.17</ecNumber>
    </recommendedName>
</protein>
<evidence type="ECO:0000256" key="5">
    <source>
        <dbReference type="ARBA" id="ARBA00022714"/>
    </source>
</evidence>
<comment type="catalytic activity">
    <reaction evidence="10">
        <text>2 nitric oxide + NADPH + 2 O2 = 2 nitrate + NADP(+) + H(+)</text>
        <dbReference type="Rhea" id="RHEA:19465"/>
        <dbReference type="ChEBI" id="CHEBI:15378"/>
        <dbReference type="ChEBI" id="CHEBI:15379"/>
        <dbReference type="ChEBI" id="CHEBI:16480"/>
        <dbReference type="ChEBI" id="CHEBI:17632"/>
        <dbReference type="ChEBI" id="CHEBI:57783"/>
        <dbReference type="ChEBI" id="CHEBI:58349"/>
        <dbReference type="EC" id="1.14.12.17"/>
    </reaction>
</comment>
<dbReference type="InterPro" id="IPR001709">
    <property type="entry name" value="Flavoprot_Pyr_Nucl_cyt_Rdtase"/>
</dbReference>
<dbReference type="PANTHER" id="PTHR47354">
    <property type="entry name" value="NADH OXIDOREDUCTASE HCR"/>
    <property type="match status" value="1"/>
</dbReference>
<comment type="similarity">
    <text evidence="11">Belongs to the globin family.</text>
</comment>
<comment type="catalytic activity">
    <reaction evidence="9">
        <text>2 nitric oxide + NADH + 2 O2 = 2 nitrate + NAD(+) + H(+)</text>
        <dbReference type="Rhea" id="RHEA:19469"/>
        <dbReference type="ChEBI" id="CHEBI:15378"/>
        <dbReference type="ChEBI" id="CHEBI:15379"/>
        <dbReference type="ChEBI" id="CHEBI:16480"/>
        <dbReference type="ChEBI" id="CHEBI:17632"/>
        <dbReference type="ChEBI" id="CHEBI:57540"/>
        <dbReference type="ChEBI" id="CHEBI:57945"/>
        <dbReference type="EC" id="1.14.12.17"/>
    </reaction>
</comment>
<dbReference type="InterPro" id="IPR050415">
    <property type="entry name" value="MRET"/>
</dbReference>
<dbReference type="Pfam" id="PF00175">
    <property type="entry name" value="NAD_binding_1"/>
    <property type="match status" value="1"/>
</dbReference>
<reference evidence="14 15" key="1">
    <citation type="submission" date="2024-09" db="EMBL/GenBank/DDBJ databases">
        <authorList>
            <person name="Sun Q."/>
            <person name="Mori K."/>
        </authorList>
    </citation>
    <scope>NUCLEOTIDE SEQUENCE [LARGE SCALE GENOMIC DNA]</scope>
    <source>
        <strain evidence="14 15">TBRC 2205</strain>
    </source>
</reference>
<dbReference type="SUPFAM" id="SSF46458">
    <property type="entry name" value="Globin-like"/>
    <property type="match status" value="1"/>
</dbReference>
<evidence type="ECO:0000256" key="7">
    <source>
        <dbReference type="ARBA" id="ARBA00023014"/>
    </source>
</evidence>
<proteinExistence type="inferred from homology"/>
<sequence>MDVDRLKHSWSLAAAHGDEVPLFFYSTLFLTHPDTRQMFPTNMAGQRDRLVTALGHVVSNVDQLDRLVGFLQALGADHRKFAVRAEHYPAVGEALLATLAHFLGPQWTEELAADWTAAYGLVAQVMTDAAREAEKVSPPWWVGEVLAHERRSFDVAVLTLRPSYLLPFTPGQSIGVAVPAVRTWRYYSPANAPRPDGTLELHVRATPGGVVSSRLVYGLSVGDQVNLASPVGDRLALSRSGGADLLLLAGGTGWAPLKALVEQVALEDRGRRVQLYVAARAPQELYDGEALDKLAASYPWLSVRYAFGGGPPGGEGAPARLVDTVLSEGDFRNRHVFVCGSDEMVSGSVQALRRSGYDPGRLHHEGLGTHWYGPAWRTHIDPLEQRNPATSGGDQ</sequence>